<feature type="transmembrane region" description="Helical" evidence="11">
    <location>
        <begin position="173"/>
        <end position="191"/>
    </location>
</feature>
<sequence>MFQHIRRYFTSIFDTESSGRLVFFSPLVGIVAGLGAVLFFFLLMWFQGAVLGGIAGYYPPAAGSEAIEHVPQNPSQWWVVLLVPTIGGLVCGMIVYGLAPEAEGHGTDALVRAFHRLSGRIRGRVPFVKTVASIITIGTGGSAGREGPIAQIGAGFGSFLATKLSLSERDRRLLMLAGAAGGIGAIFRAPLGGALFVSEVLYSSTALETAAVIPCFIASITAYTVFATIYGPGLAFKTTPGLEFGGAEEIPLYLVFAILCAIVGYIYVLVFYCMRDRVFRRLPIPNFVKPAVGGLMLGVLAIWLPHLMSGGYGWIQRAIDGKLTIWIMVVLCFGKIFATSFTISSGGSGGVFAPSLFIGAMLGGAFGMACQQLFPNLITHPEAFILVGMGGFFAGVARVPLTAMLMVCEMSGTYNLLIPLMLVCIINVAVLSSRWSLYEEQVPGLVDSPAHQGDFVVDVLEQMFVRDVMHLDRKVDLIPEDMPLTEILRLASYSNNSYYPVVDQEKQLAGIFSLRDLRAVLTGNGSGPLIVAADIATQPVLTVKAEDDLHTALRRFTQKNVDYLPIVETEAPRHVIGMLSRHDVIGAYHDRVSKMQHHE</sequence>
<accession>A0A5B9Q7J7</accession>
<dbReference type="AlphaFoldDB" id="A0A5B9Q7J7"/>
<protein>
    <submittedName>
        <fullName evidence="13">H(+)/Cl(-) exchange transporter ClcA</fullName>
    </submittedName>
</protein>
<feature type="transmembrane region" description="Helical" evidence="11">
    <location>
        <begin position="413"/>
        <end position="431"/>
    </location>
</feature>
<evidence type="ECO:0000256" key="11">
    <source>
        <dbReference type="SAM" id="Phobius"/>
    </source>
</evidence>
<name>A0A5B9Q7J7_9BACT</name>
<dbReference type="PROSITE" id="PS51371">
    <property type="entry name" value="CBS"/>
    <property type="match status" value="2"/>
</dbReference>
<keyword evidence="10" id="KW-0129">CBS domain</keyword>
<dbReference type="InterPro" id="IPR046342">
    <property type="entry name" value="CBS_dom_sf"/>
</dbReference>
<evidence type="ECO:0000256" key="2">
    <source>
        <dbReference type="ARBA" id="ARBA00022448"/>
    </source>
</evidence>
<keyword evidence="6 11" id="KW-0472">Membrane</keyword>
<evidence type="ECO:0000259" key="12">
    <source>
        <dbReference type="PROSITE" id="PS51371"/>
    </source>
</evidence>
<dbReference type="GO" id="GO:0034707">
    <property type="term" value="C:chloride channel complex"/>
    <property type="evidence" value="ECO:0007669"/>
    <property type="project" value="UniProtKB-KW"/>
</dbReference>
<comment type="subcellular location">
    <subcellularLocation>
        <location evidence="1">Membrane</location>
        <topology evidence="1">Multi-pass membrane protein</topology>
    </subcellularLocation>
</comment>
<keyword evidence="8" id="KW-0868">Chloride</keyword>
<dbReference type="InterPro" id="IPR001807">
    <property type="entry name" value="ClC"/>
</dbReference>
<keyword evidence="7" id="KW-0869">Chloride channel</keyword>
<proteinExistence type="predicted"/>
<organism evidence="13 14">
    <name type="scientific">Bythopirellula goksoeyrii</name>
    <dbReference type="NCBI Taxonomy" id="1400387"/>
    <lineage>
        <taxon>Bacteria</taxon>
        <taxon>Pseudomonadati</taxon>
        <taxon>Planctomycetota</taxon>
        <taxon>Planctomycetia</taxon>
        <taxon>Pirellulales</taxon>
        <taxon>Lacipirellulaceae</taxon>
        <taxon>Bythopirellula</taxon>
    </lineage>
</organism>
<evidence type="ECO:0000256" key="5">
    <source>
        <dbReference type="ARBA" id="ARBA00023065"/>
    </source>
</evidence>
<feature type="transmembrane region" description="Helical" evidence="11">
    <location>
        <begin position="252"/>
        <end position="272"/>
    </location>
</feature>
<dbReference type="SMART" id="SM00116">
    <property type="entry name" value="CBS"/>
    <property type="match status" value="2"/>
</dbReference>
<evidence type="ECO:0000313" key="13">
    <source>
        <dbReference type="EMBL" id="QEG32846.1"/>
    </source>
</evidence>
<feature type="transmembrane region" description="Helical" evidence="11">
    <location>
        <begin position="383"/>
        <end position="407"/>
    </location>
</feature>
<feature type="domain" description="CBS" evidence="12">
    <location>
        <begin position="471"/>
        <end position="529"/>
    </location>
</feature>
<dbReference type="Proteomes" id="UP000323917">
    <property type="component" value="Chromosome"/>
</dbReference>
<gene>
    <name evidence="13" type="primary">clcA_1</name>
    <name evidence="13" type="ORF">Pr1d_01070</name>
</gene>
<dbReference type="PRINTS" id="PR00762">
    <property type="entry name" value="CLCHANNEL"/>
</dbReference>
<feature type="transmembrane region" description="Helical" evidence="11">
    <location>
        <begin position="77"/>
        <end position="99"/>
    </location>
</feature>
<dbReference type="Gene3D" id="3.10.580.10">
    <property type="entry name" value="CBS-domain"/>
    <property type="match status" value="1"/>
</dbReference>
<dbReference type="InterPro" id="IPR050368">
    <property type="entry name" value="ClC-type_chloride_channel"/>
</dbReference>
<keyword evidence="3 11" id="KW-0812">Transmembrane</keyword>
<evidence type="ECO:0000256" key="10">
    <source>
        <dbReference type="PROSITE-ProRule" id="PRU00703"/>
    </source>
</evidence>
<evidence type="ECO:0000256" key="4">
    <source>
        <dbReference type="ARBA" id="ARBA00022989"/>
    </source>
</evidence>
<keyword evidence="5" id="KW-0406">Ion transport</keyword>
<dbReference type="InterPro" id="IPR000644">
    <property type="entry name" value="CBS_dom"/>
</dbReference>
<feature type="transmembrane region" description="Helical" evidence="11">
    <location>
        <begin position="21"/>
        <end position="46"/>
    </location>
</feature>
<dbReference type="Pfam" id="PF00654">
    <property type="entry name" value="Voltage_CLC"/>
    <property type="match status" value="1"/>
</dbReference>
<evidence type="ECO:0000256" key="7">
    <source>
        <dbReference type="ARBA" id="ARBA00023173"/>
    </source>
</evidence>
<keyword evidence="9" id="KW-0407">Ion channel</keyword>
<dbReference type="KEGG" id="bgok:Pr1d_01070"/>
<dbReference type="CDD" id="cd00400">
    <property type="entry name" value="Voltage_gated_ClC"/>
    <property type="match status" value="1"/>
</dbReference>
<dbReference type="GO" id="GO:0005254">
    <property type="term" value="F:chloride channel activity"/>
    <property type="evidence" value="ECO:0007669"/>
    <property type="project" value="UniProtKB-KW"/>
</dbReference>
<dbReference type="FunFam" id="1.10.3080.10:FF:000018">
    <property type="entry name" value="Chloride transporter, ClC family"/>
    <property type="match status" value="1"/>
</dbReference>
<evidence type="ECO:0000256" key="3">
    <source>
        <dbReference type="ARBA" id="ARBA00022692"/>
    </source>
</evidence>
<feature type="transmembrane region" description="Helical" evidence="11">
    <location>
        <begin position="351"/>
        <end position="371"/>
    </location>
</feature>
<reference evidence="13 14" key="1">
    <citation type="submission" date="2019-08" db="EMBL/GenBank/DDBJ databases">
        <title>Deep-cultivation of Planctomycetes and their phenomic and genomic characterization uncovers novel biology.</title>
        <authorList>
            <person name="Wiegand S."/>
            <person name="Jogler M."/>
            <person name="Boedeker C."/>
            <person name="Pinto D."/>
            <person name="Vollmers J."/>
            <person name="Rivas-Marin E."/>
            <person name="Kohn T."/>
            <person name="Peeters S.H."/>
            <person name="Heuer A."/>
            <person name="Rast P."/>
            <person name="Oberbeckmann S."/>
            <person name="Bunk B."/>
            <person name="Jeske O."/>
            <person name="Meyerdierks A."/>
            <person name="Storesund J.E."/>
            <person name="Kallscheuer N."/>
            <person name="Luecker S."/>
            <person name="Lage O.M."/>
            <person name="Pohl T."/>
            <person name="Merkel B.J."/>
            <person name="Hornburger P."/>
            <person name="Mueller R.-W."/>
            <person name="Bruemmer F."/>
            <person name="Labrenz M."/>
            <person name="Spormann A.M."/>
            <person name="Op den Camp H."/>
            <person name="Overmann J."/>
            <person name="Amann R."/>
            <person name="Jetten M.S.M."/>
            <person name="Mascher T."/>
            <person name="Medema M.H."/>
            <person name="Devos D.P."/>
            <person name="Kaster A.-K."/>
            <person name="Ovreas L."/>
            <person name="Rohde M."/>
            <person name="Galperin M.Y."/>
            <person name="Jogler C."/>
        </authorList>
    </citation>
    <scope>NUCLEOTIDE SEQUENCE [LARGE SCALE GENOMIC DNA]</scope>
    <source>
        <strain evidence="13 14">Pr1d</strain>
    </source>
</reference>
<feature type="transmembrane region" description="Helical" evidence="11">
    <location>
        <begin position="211"/>
        <end position="231"/>
    </location>
</feature>
<feature type="domain" description="CBS" evidence="12">
    <location>
        <begin position="536"/>
        <end position="595"/>
    </location>
</feature>
<evidence type="ECO:0000256" key="6">
    <source>
        <dbReference type="ARBA" id="ARBA00023136"/>
    </source>
</evidence>
<evidence type="ECO:0000256" key="9">
    <source>
        <dbReference type="ARBA" id="ARBA00023303"/>
    </source>
</evidence>
<feature type="transmembrane region" description="Helical" evidence="11">
    <location>
        <begin position="325"/>
        <end position="345"/>
    </location>
</feature>
<dbReference type="InterPro" id="IPR014743">
    <property type="entry name" value="Cl-channel_core"/>
</dbReference>
<dbReference type="SUPFAM" id="SSF81340">
    <property type="entry name" value="Clc chloride channel"/>
    <property type="match status" value="1"/>
</dbReference>
<dbReference type="PANTHER" id="PTHR43427">
    <property type="entry name" value="CHLORIDE CHANNEL PROTEIN CLC-E"/>
    <property type="match status" value="1"/>
</dbReference>
<keyword evidence="14" id="KW-1185">Reference proteome</keyword>
<evidence type="ECO:0000256" key="1">
    <source>
        <dbReference type="ARBA" id="ARBA00004141"/>
    </source>
</evidence>
<evidence type="ECO:0000313" key="14">
    <source>
        <dbReference type="Proteomes" id="UP000323917"/>
    </source>
</evidence>
<feature type="transmembrane region" description="Helical" evidence="11">
    <location>
        <begin position="292"/>
        <end position="313"/>
    </location>
</feature>
<dbReference type="EMBL" id="CP042913">
    <property type="protein sequence ID" value="QEG32846.1"/>
    <property type="molecule type" value="Genomic_DNA"/>
</dbReference>
<dbReference type="RefSeq" id="WP_210417845.1">
    <property type="nucleotide sequence ID" value="NZ_CP042913.1"/>
</dbReference>
<dbReference type="PANTHER" id="PTHR43427:SF6">
    <property type="entry name" value="CHLORIDE CHANNEL PROTEIN CLC-E"/>
    <property type="match status" value="1"/>
</dbReference>
<evidence type="ECO:0000256" key="8">
    <source>
        <dbReference type="ARBA" id="ARBA00023214"/>
    </source>
</evidence>
<keyword evidence="4 11" id="KW-1133">Transmembrane helix</keyword>
<keyword evidence="2" id="KW-0813">Transport</keyword>
<dbReference type="Pfam" id="PF00571">
    <property type="entry name" value="CBS"/>
    <property type="match status" value="2"/>
</dbReference>
<dbReference type="Gene3D" id="1.10.3080.10">
    <property type="entry name" value="Clc chloride channel"/>
    <property type="match status" value="1"/>
</dbReference>
<dbReference type="SUPFAM" id="SSF54631">
    <property type="entry name" value="CBS-domain pair"/>
    <property type="match status" value="1"/>
</dbReference>